<evidence type="ECO:0000256" key="4">
    <source>
        <dbReference type="ARBA" id="ARBA00022960"/>
    </source>
</evidence>
<evidence type="ECO:0000256" key="2">
    <source>
        <dbReference type="ARBA" id="ARBA00005992"/>
    </source>
</evidence>
<keyword evidence="4" id="KW-0133">Cell shape</keyword>
<proteinExistence type="inferred from homology"/>
<dbReference type="GO" id="GO:0008360">
    <property type="term" value="P:regulation of cell shape"/>
    <property type="evidence" value="ECO:0007669"/>
    <property type="project" value="UniProtKB-KW"/>
</dbReference>
<evidence type="ECO:0000256" key="3">
    <source>
        <dbReference type="ARBA" id="ARBA00022679"/>
    </source>
</evidence>
<dbReference type="AlphaFoldDB" id="A0A0A0F0K9"/>
<accession>A0A0A0F0K9</accession>
<comment type="pathway">
    <text evidence="1">Cell wall biogenesis; peptidoglycan biosynthesis.</text>
</comment>
<keyword evidence="3" id="KW-0808">Transferase</keyword>
<sequence>MPSSLVPSFALACLLLLSSKCVGGEVPQADLVLVDKSERRLYLYRQNRAVTEFPVWTNGCVALSNDHMEMVWQAVAAGMPIEIRP</sequence>
<feature type="signal peptide" evidence="7">
    <location>
        <begin position="1"/>
        <end position="23"/>
    </location>
</feature>
<dbReference type="Proteomes" id="UP000029998">
    <property type="component" value="Unassembled WGS sequence"/>
</dbReference>
<keyword evidence="9" id="KW-1185">Reference proteome</keyword>
<dbReference type="GO" id="GO:0016740">
    <property type="term" value="F:transferase activity"/>
    <property type="evidence" value="ECO:0007669"/>
    <property type="project" value="UniProtKB-KW"/>
</dbReference>
<dbReference type="GO" id="GO:0071555">
    <property type="term" value="P:cell wall organization"/>
    <property type="evidence" value="ECO:0007669"/>
    <property type="project" value="UniProtKB-KW"/>
</dbReference>
<evidence type="ECO:0000256" key="6">
    <source>
        <dbReference type="ARBA" id="ARBA00023316"/>
    </source>
</evidence>
<dbReference type="SUPFAM" id="SSF141523">
    <property type="entry name" value="L,D-transpeptidase catalytic domain-like"/>
    <property type="match status" value="1"/>
</dbReference>
<dbReference type="EMBL" id="AVPU01000001">
    <property type="protein sequence ID" value="KGM56294.1"/>
    <property type="molecule type" value="Genomic_DNA"/>
</dbReference>
<dbReference type="InterPro" id="IPR038063">
    <property type="entry name" value="Transpep_catalytic_dom"/>
</dbReference>
<keyword evidence="6" id="KW-0961">Cell wall biogenesis/degradation</keyword>
<evidence type="ECO:0000313" key="8">
    <source>
        <dbReference type="EMBL" id="KGM56294.1"/>
    </source>
</evidence>
<keyword evidence="7" id="KW-0732">Signal</keyword>
<name>A0A0A0F0K9_9GAMM</name>
<evidence type="ECO:0000256" key="1">
    <source>
        <dbReference type="ARBA" id="ARBA00004752"/>
    </source>
</evidence>
<evidence type="ECO:0000313" key="9">
    <source>
        <dbReference type="Proteomes" id="UP000029998"/>
    </source>
</evidence>
<dbReference type="GO" id="GO:0009252">
    <property type="term" value="P:peptidoglycan biosynthetic process"/>
    <property type="evidence" value="ECO:0007669"/>
    <property type="project" value="UniProtKB-UniPathway"/>
</dbReference>
<dbReference type="InterPro" id="IPR005490">
    <property type="entry name" value="LD_TPept_cat_dom"/>
</dbReference>
<comment type="similarity">
    <text evidence="2">Belongs to the YkuD family.</text>
</comment>
<organism evidence="8 9">
    <name type="scientific">Lysobacter daejeonensis GH1-9</name>
    <dbReference type="NCBI Taxonomy" id="1385517"/>
    <lineage>
        <taxon>Bacteria</taxon>
        <taxon>Pseudomonadati</taxon>
        <taxon>Pseudomonadota</taxon>
        <taxon>Gammaproteobacteria</taxon>
        <taxon>Lysobacterales</taxon>
        <taxon>Lysobacteraceae</taxon>
        <taxon>Aerolutibacter</taxon>
    </lineage>
</organism>
<evidence type="ECO:0008006" key="10">
    <source>
        <dbReference type="Google" id="ProtNLM"/>
    </source>
</evidence>
<dbReference type="CDD" id="cd16913">
    <property type="entry name" value="YkuD_like"/>
    <property type="match status" value="1"/>
</dbReference>
<gene>
    <name evidence="8" type="ORF">N800_08845</name>
</gene>
<keyword evidence="5" id="KW-0573">Peptidoglycan synthesis</keyword>
<evidence type="ECO:0000256" key="7">
    <source>
        <dbReference type="SAM" id="SignalP"/>
    </source>
</evidence>
<dbReference type="GO" id="GO:0004180">
    <property type="term" value="F:carboxypeptidase activity"/>
    <property type="evidence" value="ECO:0007669"/>
    <property type="project" value="UniProtKB-ARBA"/>
</dbReference>
<comment type="caution">
    <text evidence="8">The sequence shown here is derived from an EMBL/GenBank/DDBJ whole genome shotgun (WGS) entry which is preliminary data.</text>
</comment>
<feature type="chain" id="PRO_5001961990" description="YkuD domain-containing protein" evidence="7">
    <location>
        <begin position="24"/>
        <end position="85"/>
    </location>
</feature>
<protein>
    <recommendedName>
        <fullName evidence="10">YkuD domain-containing protein</fullName>
    </recommendedName>
</protein>
<dbReference type="UniPathway" id="UPA00219"/>
<evidence type="ECO:0000256" key="5">
    <source>
        <dbReference type="ARBA" id="ARBA00022984"/>
    </source>
</evidence>
<reference evidence="8 9" key="1">
    <citation type="submission" date="2013-08" db="EMBL/GenBank/DDBJ databases">
        <title>Genome sequencing of Lysobacter.</title>
        <authorList>
            <person name="Zhang S."/>
            <person name="Wang G."/>
        </authorList>
    </citation>
    <scope>NUCLEOTIDE SEQUENCE [LARGE SCALE GENOMIC DNA]</scope>
    <source>
        <strain evidence="8 9">GH1-9</strain>
    </source>
</reference>